<gene>
    <name evidence="6" type="ORF">TELCIR_07339</name>
</gene>
<dbReference type="Proteomes" id="UP000230423">
    <property type="component" value="Unassembled WGS sequence"/>
</dbReference>
<evidence type="ECO:0000259" key="5">
    <source>
        <dbReference type="Pfam" id="PF00171"/>
    </source>
</evidence>
<dbReference type="OrthoDB" id="5851700at2759"/>
<dbReference type="InterPro" id="IPR016162">
    <property type="entry name" value="Ald_DH_N"/>
</dbReference>
<organism evidence="6 7">
    <name type="scientific">Teladorsagia circumcincta</name>
    <name type="common">Brown stomach worm</name>
    <name type="synonym">Ostertagia circumcincta</name>
    <dbReference type="NCBI Taxonomy" id="45464"/>
    <lineage>
        <taxon>Eukaryota</taxon>
        <taxon>Metazoa</taxon>
        <taxon>Ecdysozoa</taxon>
        <taxon>Nematoda</taxon>
        <taxon>Chromadorea</taxon>
        <taxon>Rhabditida</taxon>
        <taxon>Rhabditina</taxon>
        <taxon>Rhabditomorpha</taxon>
        <taxon>Strongyloidea</taxon>
        <taxon>Trichostrongylidae</taxon>
        <taxon>Teladorsagia</taxon>
    </lineage>
</organism>
<feature type="domain" description="Aldehyde dehydrogenase" evidence="5">
    <location>
        <begin position="17"/>
        <end position="248"/>
    </location>
</feature>
<reference evidence="6 7" key="1">
    <citation type="submission" date="2015-09" db="EMBL/GenBank/DDBJ databases">
        <title>Draft genome of the parasitic nematode Teladorsagia circumcincta isolate WARC Sus (inbred).</title>
        <authorList>
            <person name="Mitreva M."/>
        </authorList>
    </citation>
    <scope>NUCLEOTIDE SEQUENCE [LARGE SCALE GENOMIC DNA]</scope>
    <source>
        <strain evidence="6 7">S</strain>
    </source>
</reference>
<feature type="active site" evidence="3">
    <location>
        <position position="211"/>
    </location>
</feature>
<dbReference type="AlphaFoldDB" id="A0A2G9UKL1"/>
<dbReference type="InterPro" id="IPR016163">
    <property type="entry name" value="Ald_DH_C"/>
</dbReference>
<dbReference type="InterPro" id="IPR029510">
    <property type="entry name" value="Ald_DH_CS_GLU"/>
</dbReference>
<evidence type="ECO:0000256" key="4">
    <source>
        <dbReference type="RuleBase" id="RU003345"/>
    </source>
</evidence>
<dbReference type="PROSITE" id="PS00687">
    <property type="entry name" value="ALDEHYDE_DEHYDR_GLU"/>
    <property type="match status" value="1"/>
</dbReference>
<dbReference type="SUPFAM" id="SSF53720">
    <property type="entry name" value="ALDH-like"/>
    <property type="match status" value="1"/>
</dbReference>
<keyword evidence="7" id="KW-1185">Reference proteome</keyword>
<evidence type="ECO:0000256" key="1">
    <source>
        <dbReference type="ARBA" id="ARBA00009986"/>
    </source>
</evidence>
<evidence type="ECO:0000313" key="7">
    <source>
        <dbReference type="Proteomes" id="UP000230423"/>
    </source>
</evidence>
<name>A0A2G9UKL1_TELCI</name>
<evidence type="ECO:0000313" key="6">
    <source>
        <dbReference type="EMBL" id="PIO70791.1"/>
    </source>
</evidence>
<dbReference type="InterPro" id="IPR012394">
    <property type="entry name" value="Aldehyde_DH_NAD(P)"/>
</dbReference>
<dbReference type="PANTHER" id="PTHR43570:SF16">
    <property type="entry name" value="ALDEHYDE DEHYDROGENASE TYPE III, ISOFORM Q"/>
    <property type="match status" value="1"/>
</dbReference>
<dbReference type="InterPro" id="IPR016161">
    <property type="entry name" value="Ald_DH/histidinol_DH"/>
</dbReference>
<dbReference type="PANTHER" id="PTHR43570">
    <property type="entry name" value="ALDEHYDE DEHYDROGENASE"/>
    <property type="match status" value="1"/>
</dbReference>
<comment type="similarity">
    <text evidence="1 4">Belongs to the aldehyde dehydrogenase family.</text>
</comment>
<evidence type="ECO:0000256" key="3">
    <source>
        <dbReference type="PROSITE-ProRule" id="PRU10007"/>
    </source>
</evidence>
<sequence>MKNEKEWNASLLDGQRAYFKTGATRCLKARRQTLQTMKKMLEENREQIEAAIRKDLGREPTFEVTWALKELDEGLEHLEEWNASIKVAKPPTLDADKDEVMLVKEPLGMVLVIAPWNFPLITSMPAVAALTGGNTVVLKLSEYAPTFSSVFSGLVAKYFDKGLFTAVEGAIPEATALLAERFDHIMYTGNPTVARAIMAAAAKNLTPVTLELGGKNPVLVEPDADIEDAARKIIVSKMLNCGQICVSSDYARRFIVETSSGGVTVNDVMSHSFVETLPFGGVGNSGIGRIMKKYGFDNFVHEKPVLIRNGLGKGINGNL</sequence>
<dbReference type="GO" id="GO:0006081">
    <property type="term" value="P:aldehyde metabolic process"/>
    <property type="evidence" value="ECO:0007669"/>
    <property type="project" value="InterPro"/>
</dbReference>
<keyword evidence="2 4" id="KW-0560">Oxidoreductase</keyword>
<dbReference type="InterPro" id="IPR015590">
    <property type="entry name" value="Aldehyde_DH_dom"/>
</dbReference>
<dbReference type="Gene3D" id="3.40.605.10">
    <property type="entry name" value="Aldehyde Dehydrogenase, Chain A, domain 1"/>
    <property type="match status" value="2"/>
</dbReference>
<dbReference type="GO" id="GO:0004029">
    <property type="term" value="F:aldehyde dehydrogenase (NAD+) activity"/>
    <property type="evidence" value="ECO:0007669"/>
    <property type="project" value="TreeGrafter"/>
</dbReference>
<proteinExistence type="inferred from homology"/>
<accession>A0A2G9UKL1</accession>
<dbReference type="Pfam" id="PF00171">
    <property type="entry name" value="Aldedh"/>
    <property type="match status" value="2"/>
</dbReference>
<dbReference type="EMBL" id="KZ346157">
    <property type="protein sequence ID" value="PIO70791.1"/>
    <property type="molecule type" value="Genomic_DNA"/>
</dbReference>
<feature type="domain" description="Aldehyde dehydrogenase" evidence="5">
    <location>
        <begin position="249"/>
        <end position="303"/>
    </location>
</feature>
<protein>
    <submittedName>
        <fullName evidence="6">Aldehyde dehydrogenase family protein</fullName>
    </submittedName>
</protein>
<evidence type="ECO:0000256" key="2">
    <source>
        <dbReference type="ARBA" id="ARBA00023002"/>
    </source>
</evidence>
<dbReference type="Gene3D" id="3.40.309.10">
    <property type="entry name" value="Aldehyde Dehydrogenase, Chain A, domain 2"/>
    <property type="match status" value="2"/>
</dbReference>
<dbReference type="GO" id="GO:0005737">
    <property type="term" value="C:cytoplasm"/>
    <property type="evidence" value="ECO:0007669"/>
    <property type="project" value="TreeGrafter"/>
</dbReference>